<evidence type="ECO:0000256" key="1">
    <source>
        <dbReference type="ARBA" id="ARBA00023172"/>
    </source>
</evidence>
<dbReference type="Proteomes" id="UP000270678">
    <property type="component" value="Chromosome"/>
</dbReference>
<accession>A0A3Q9I857</accession>
<evidence type="ECO:0000259" key="2">
    <source>
        <dbReference type="PROSITE" id="PS51898"/>
    </source>
</evidence>
<dbReference type="InterPro" id="IPR011010">
    <property type="entry name" value="DNA_brk_join_enz"/>
</dbReference>
<evidence type="ECO:0000313" key="3">
    <source>
        <dbReference type="EMBL" id="AZS14663.1"/>
    </source>
</evidence>
<evidence type="ECO:0000313" key="4">
    <source>
        <dbReference type="Proteomes" id="UP000270678"/>
    </source>
</evidence>
<dbReference type="PROSITE" id="PS51898">
    <property type="entry name" value="TYR_RECOMBINASE"/>
    <property type="match status" value="1"/>
</dbReference>
<dbReference type="KEGG" id="plut:EI981_09480"/>
<feature type="domain" description="Tyr recombinase" evidence="2">
    <location>
        <begin position="1"/>
        <end position="108"/>
    </location>
</feature>
<name>A0A3Q9I857_9BACL</name>
<keyword evidence="1" id="KW-0233">DNA recombination</keyword>
<dbReference type="EMBL" id="CP034346">
    <property type="protein sequence ID" value="AZS14663.1"/>
    <property type="molecule type" value="Genomic_DNA"/>
</dbReference>
<proteinExistence type="predicted"/>
<protein>
    <recommendedName>
        <fullName evidence="2">Tyr recombinase domain-containing protein</fullName>
    </recommendedName>
</protein>
<dbReference type="SUPFAM" id="SSF56349">
    <property type="entry name" value="DNA breaking-rejoining enzymes"/>
    <property type="match status" value="1"/>
</dbReference>
<dbReference type="Pfam" id="PF00589">
    <property type="entry name" value="Phage_integrase"/>
    <property type="match status" value="1"/>
</dbReference>
<organism evidence="3 4">
    <name type="scientific">Paenibacillus lutimineralis</name>
    <dbReference type="NCBI Taxonomy" id="2707005"/>
    <lineage>
        <taxon>Bacteria</taxon>
        <taxon>Bacillati</taxon>
        <taxon>Bacillota</taxon>
        <taxon>Bacilli</taxon>
        <taxon>Bacillales</taxon>
        <taxon>Paenibacillaceae</taxon>
        <taxon>Paenibacillus</taxon>
    </lineage>
</organism>
<dbReference type="AlphaFoldDB" id="A0A3Q9I857"/>
<dbReference type="InterPro" id="IPR002104">
    <property type="entry name" value="Integrase_catalytic"/>
</dbReference>
<reference evidence="4" key="1">
    <citation type="submission" date="2018-12" db="EMBL/GenBank/DDBJ databases">
        <title>Complete genome sequence of Paenibacillus sp. MBLB1234.</title>
        <authorList>
            <person name="Nam Y.-D."/>
            <person name="Kang J."/>
            <person name="Chung W.-H."/>
            <person name="Park Y.S."/>
        </authorList>
    </citation>
    <scope>NUCLEOTIDE SEQUENCE [LARGE SCALE GENOMIC DNA]</scope>
    <source>
        <strain evidence="4">MBLB1234</strain>
    </source>
</reference>
<dbReference type="OrthoDB" id="568347at2"/>
<dbReference type="GO" id="GO:0003677">
    <property type="term" value="F:DNA binding"/>
    <property type="evidence" value="ECO:0007669"/>
    <property type="project" value="InterPro"/>
</dbReference>
<dbReference type="GO" id="GO:0015074">
    <property type="term" value="P:DNA integration"/>
    <property type="evidence" value="ECO:0007669"/>
    <property type="project" value="InterPro"/>
</dbReference>
<dbReference type="Gene3D" id="1.10.443.10">
    <property type="entry name" value="Intergrase catalytic core"/>
    <property type="match status" value="1"/>
</dbReference>
<dbReference type="GO" id="GO:0006310">
    <property type="term" value="P:DNA recombination"/>
    <property type="evidence" value="ECO:0007669"/>
    <property type="project" value="UniProtKB-KW"/>
</dbReference>
<dbReference type="InterPro" id="IPR013762">
    <property type="entry name" value="Integrase-like_cat_sf"/>
</dbReference>
<keyword evidence="4" id="KW-1185">Reference proteome</keyword>
<gene>
    <name evidence="3" type="ORF">EI981_09480</name>
</gene>
<sequence>MRRKKLSFNENPSSLLIPIVSGPKKGEPYLGSTIRHHLNKIAKMFEIKDESGEIYKFTNHAFRHRYGVTLVNNGMSLLHVQKLMAHTSPEMTIIYAQILDKTKRLEWERANQKGAVRLQASGIIVDADFEEQAIEQGLELEWIRHNLDSVRLDHGFCIKSPKVNCSFLEQTMEPPCIKNNCSSFHVDMSFVSYYAEQIIKMESDLLIYKEKSRQRSIEILLPKLQRYKELVQSLLKSGSMMGMSKSSREYTESERN</sequence>